<dbReference type="AlphaFoldDB" id="E3IV23"/>
<dbReference type="EMBL" id="CP002299">
    <property type="protein sequence ID" value="ADP80043.1"/>
    <property type="molecule type" value="Genomic_DNA"/>
</dbReference>
<dbReference type="GO" id="GO:0005975">
    <property type="term" value="P:carbohydrate metabolic process"/>
    <property type="evidence" value="ECO:0007669"/>
    <property type="project" value="UniProtKB-ARBA"/>
</dbReference>
<dbReference type="HOGENOM" id="CLU_434023_0_0_11"/>
<reference evidence="1 2" key="1">
    <citation type="submission" date="2010-10" db="EMBL/GenBank/DDBJ databases">
        <title>Complete sequence of Frankia sp. EuI1c.</title>
        <authorList>
            <consortium name="US DOE Joint Genome Institute"/>
            <person name="Lucas S."/>
            <person name="Copeland A."/>
            <person name="Lapidus A."/>
            <person name="Cheng J.-F."/>
            <person name="Bruce D."/>
            <person name="Goodwin L."/>
            <person name="Pitluck S."/>
            <person name="Chertkov O."/>
            <person name="Detter J.C."/>
            <person name="Han C."/>
            <person name="Tapia R."/>
            <person name="Land M."/>
            <person name="Hauser L."/>
            <person name="Jeffries C."/>
            <person name="Kyrpides N."/>
            <person name="Ivanova N."/>
            <person name="Mikhailova N."/>
            <person name="Beauchemin N."/>
            <person name="Sen A."/>
            <person name="Sur S.A."/>
            <person name="Gtari M."/>
            <person name="Wall L."/>
            <person name="Tisa L."/>
            <person name="Woyke T."/>
        </authorList>
    </citation>
    <scope>NUCLEOTIDE SEQUENCE [LARGE SCALE GENOMIC DNA]</scope>
    <source>
        <strain evidence="2">DSM 45817 / CECT 9037 / EuI1c</strain>
    </source>
</reference>
<dbReference type="Proteomes" id="UP000002484">
    <property type="component" value="Chromosome"/>
</dbReference>
<dbReference type="InterPro" id="IPR035986">
    <property type="entry name" value="PKD_dom_sf"/>
</dbReference>
<name>E3IV23_PSEI1</name>
<dbReference type="InterPro" id="IPR013783">
    <property type="entry name" value="Ig-like_fold"/>
</dbReference>
<dbReference type="CDD" id="cd00146">
    <property type="entry name" value="PKD"/>
    <property type="match status" value="1"/>
</dbReference>
<evidence type="ECO:0008006" key="3">
    <source>
        <dbReference type="Google" id="ProtNLM"/>
    </source>
</evidence>
<dbReference type="InParanoid" id="E3IV23"/>
<sequence>MTASCVDPALDKPYVDLDERRTITDPATKVTVKVRYVHGGFTGTKGKFSFYFPDRYAGRFFESTYPLVTKEDADPETVVFAISTNSYVVSDNNAGGLPGGGAIAGYELNAASAKFSRLVAAQVYDDTARPRGYLYGASGGAYQTLAAMENTDGVYDGAVPMVPGTSNSLPSNLTVESLGLRVLKDKLPQIDDAMEPGGSGNPYAGLNPEQQAVLRETARLGFPLGGWWDYAHMSRNEVAAIGAGVRIIDPTYVDDFWTKQGYAGTDPASSVAAARVQATATVTGVVGSPPTGLELSGLPTGDLTGADIDLTSGAAAGKSVALGTASGSTVTFAPDADATVTSAIKAGDQVRLDNSWYLALQYYERYQVPPADRGLSAWNQYVDASGKPLYPQRASLTGPIFAQQGSGGVPTGKFHGKMIMLASTLDVLAFPWSADWYRQQVKAFLGSNADGSYRLWYMDNAAHTPPETKAAGAHIVSYDGELQQALLDLDAWVTRGTAPPATTGYTIDKDTQIHVAATAAERGGVQPVVSLAVTKVGKNEVKPAVRVDAKAGEAVTLTVAAQEPPGGGKITRVEWDFAGTGDFADSSRLDKADSTVRLTTSHTFTKPGTYFAVVRVTSQQQGDATAAYTLVQNLGRVRVVVR</sequence>
<dbReference type="Gene3D" id="2.60.40.10">
    <property type="entry name" value="Immunoglobulins"/>
    <property type="match status" value="1"/>
</dbReference>
<dbReference type="eggNOG" id="COG3794">
    <property type="taxonomic scope" value="Bacteria"/>
</dbReference>
<dbReference type="KEGG" id="fri:FraEuI1c_1993"/>
<accession>E3IV23</accession>
<dbReference type="RefSeq" id="WP_013423162.1">
    <property type="nucleotide sequence ID" value="NC_014666.1"/>
</dbReference>
<dbReference type="SUPFAM" id="SSF49299">
    <property type="entry name" value="PKD domain"/>
    <property type="match status" value="1"/>
</dbReference>
<dbReference type="SUPFAM" id="SSF53474">
    <property type="entry name" value="alpha/beta-Hydrolases"/>
    <property type="match status" value="1"/>
</dbReference>
<dbReference type="STRING" id="298654.FraEuI1c_1993"/>
<keyword evidence="2" id="KW-1185">Reference proteome</keyword>
<evidence type="ECO:0000313" key="1">
    <source>
        <dbReference type="EMBL" id="ADP80043.1"/>
    </source>
</evidence>
<dbReference type="InterPro" id="IPR029058">
    <property type="entry name" value="AB_hydrolase_fold"/>
</dbReference>
<gene>
    <name evidence="1" type="ordered locus">FraEuI1c_1993</name>
</gene>
<organism evidence="1 2">
    <name type="scientific">Pseudofrankia inefficax (strain DSM 45817 / CECT 9037 / DDB 130130 / EuI1c)</name>
    <name type="common">Frankia inefficax</name>
    <dbReference type="NCBI Taxonomy" id="298654"/>
    <lineage>
        <taxon>Bacteria</taxon>
        <taxon>Bacillati</taxon>
        <taxon>Actinomycetota</taxon>
        <taxon>Actinomycetes</taxon>
        <taxon>Frankiales</taxon>
        <taxon>Frankiaceae</taxon>
        <taxon>Pseudofrankia</taxon>
    </lineage>
</organism>
<proteinExistence type="predicted"/>
<protein>
    <recommendedName>
        <fullName evidence="3">PKD domain-containing protein</fullName>
    </recommendedName>
</protein>
<evidence type="ECO:0000313" key="2">
    <source>
        <dbReference type="Proteomes" id="UP000002484"/>
    </source>
</evidence>